<feature type="transmembrane region" description="Helical" evidence="1">
    <location>
        <begin position="77"/>
        <end position="97"/>
    </location>
</feature>
<evidence type="ECO:0000256" key="1">
    <source>
        <dbReference type="SAM" id="Phobius"/>
    </source>
</evidence>
<feature type="transmembrane region" description="Helical" evidence="1">
    <location>
        <begin position="561"/>
        <end position="579"/>
    </location>
</feature>
<feature type="transmembrane region" description="Helical" evidence="1">
    <location>
        <begin position="338"/>
        <end position="359"/>
    </location>
</feature>
<dbReference type="Proteomes" id="UP000187464">
    <property type="component" value="Chromosome I"/>
</dbReference>
<feature type="transmembrane region" description="Helical" evidence="1">
    <location>
        <begin position="617"/>
        <end position="641"/>
    </location>
</feature>
<dbReference type="STRING" id="1642647.PSM36_0523"/>
<sequence length="1158" mass="131406">MKGYKLINSISGWSVFLVSAIVYLMTIEPTASFWDCGEFITQAYKLEVGHPPGAPIFMLVGNLFTQLTQDPSQVAKMVNIMSALMSAFTILFLFWTITHLTRKLVIAKEGGEYEYSIGQTIAVIGSGLVGALVYTFSDTFWFSAVEGEVYAFSSMLTALVFWLILKWEDNADKPHSDKWIVLIAYVMGLSIGVHLLNLLCIPAIVLVYYFKKNEAPDWKGGIKALLLSFGLIAILMWGIIPGFTKVGGWFELFFVNTLGFSYHTGTLVYIVLLFGVIGWTLYETFSTKGQERRARTAFFISLGMTGILFIGSNAWLWVLLIAAGLYFAFRHKKLEVRFINLAATCLMVIVIGFSAYAIIPIRSNANPPLDLNSPENIFSLGGMLSREQYGQRPLLYGTTYASQPARNADGSYIVESERTSYRPVVKTSPEQKDRYEKKVTSINYKYTNTMLLPRMHSHSGNPSFRNHSMGYEQWSGVTNLNQKPTFRQNLKFLFSYQVNHMYWRYFMWNFSGRQNDIQGHGSITAGNWITGIPFFDEHVLGLGPQDEVAPDIVDNKGHNKYYMLPLLLGIIGILYQLQLKNKGKQSFTVVFLLFFMTGLAIILYLNQTPFEVRERDYAYAGSFYAFTIWVGMGVAGISYFLRKYIKNTIAATALATVATLCVPVQMASQNWDDHDRSGRTLARDTGMNFLSCVGENAILFTNGDNDTYPLWYVQETEGFRTDVRVTNLSFLQTEWYVAQLLRQAYKSEPLPINWTPQQYAGKEGSAALIITRQAQEDILRQNNIPSISFGSYFDVNAFKDTLSLKQTMENLKTGQNKPMTQLYNIDDMLVIPGNVLSLDVDTARVNWKSLAAKPSDKMYIDLKGKSYVSFSEQMILEMLDNINDGHWQRPVHFATTVTPSLYMNLKNRNFSLNGLTYQVVPGTPLYNGVNIEAAYDNMVNKFRWGGLEKNPDIYFDETSRGMLSSYRLSFTQLIDTLIDEGENEKALTALDKVTTMIPSSAVAYGTDGIIFARAYYRLGEKEKGEVLIADISDRINKNLDWFVRLNPVQLSNSLSDVIWNNITPMLQITNIYQQYDKEKYRIMANDLLQRAQTFYTSGIPYVGDTLLKEITDSSLRGYYSTSADDTLHRAMEEETIQKALNMMQQFSPRLLKDYSEEK</sequence>
<dbReference type="RefSeq" id="WP_076928656.1">
    <property type="nucleotide sequence ID" value="NZ_LT605205.1"/>
</dbReference>
<accession>A0A1R3SSN5</accession>
<evidence type="ECO:0000313" key="2">
    <source>
        <dbReference type="EMBL" id="SCD19353.1"/>
    </source>
</evidence>
<dbReference type="PANTHER" id="PTHR16214">
    <property type="entry name" value="TRANSMEMBRANE PROTEIN 260"/>
    <property type="match status" value="1"/>
</dbReference>
<gene>
    <name evidence="2" type="ORF">PSM36_0523</name>
</gene>
<proteinExistence type="predicted"/>
<keyword evidence="3" id="KW-1185">Reference proteome</keyword>
<name>A0A1R3SSN5_9BACT</name>
<feature type="transmembrane region" description="Helical" evidence="1">
    <location>
        <begin position="6"/>
        <end position="25"/>
    </location>
</feature>
<keyword evidence="1" id="KW-1133">Transmembrane helix</keyword>
<dbReference type="EMBL" id="LT605205">
    <property type="protein sequence ID" value="SCD19353.1"/>
    <property type="molecule type" value="Genomic_DNA"/>
</dbReference>
<evidence type="ECO:0000313" key="3">
    <source>
        <dbReference type="Proteomes" id="UP000187464"/>
    </source>
</evidence>
<protein>
    <recommendedName>
        <fullName evidence="4">DUF2723 domain-containing protein</fullName>
    </recommendedName>
</protein>
<dbReference type="InterPro" id="IPR021280">
    <property type="entry name" value="TMEM260-like"/>
</dbReference>
<dbReference type="InterPro" id="IPR052724">
    <property type="entry name" value="GT117_domain-containing"/>
</dbReference>
<dbReference type="PANTHER" id="PTHR16214:SF3">
    <property type="entry name" value="TRANSMEMBRANE PROTEIN 260"/>
    <property type="match status" value="1"/>
</dbReference>
<feature type="transmembrane region" description="Helical" evidence="1">
    <location>
        <begin position="297"/>
        <end position="326"/>
    </location>
</feature>
<dbReference type="Pfam" id="PF11028">
    <property type="entry name" value="TMEM260-like"/>
    <property type="match status" value="1"/>
</dbReference>
<organism evidence="2 3">
    <name type="scientific">Proteiniphilum saccharofermentans</name>
    <dbReference type="NCBI Taxonomy" id="1642647"/>
    <lineage>
        <taxon>Bacteria</taxon>
        <taxon>Pseudomonadati</taxon>
        <taxon>Bacteroidota</taxon>
        <taxon>Bacteroidia</taxon>
        <taxon>Bacteroidales</taxon>
        <taxon>Dysgonomonadaceae</taxon>
        <taxon>Proteiniphilum</taxon>
    </lineage>
</organism>
<evidence type="ECO:0008006" key="4">
    <source>
        <dbReference type="Google" id="ProtNLM"/>
    </source>
</evidence>
<keyword evidence="1" id="KW-0472">Membrane</keyword>
<feature type="transmembrane region" description="Helical" evidence="1">
    <location>
        <begin position="585"/>
        <end position="605"/>
    </location>
</feature>
<feature type="transmembrane region" description="Helical" evidence="1">
    <location>
        <begin position="179"/>
        <end position="210"/>
    </location>
</feature>
<feature type="transmembrane region" description="Helical" evidence="1">
    <location>
        <begin position="260"/>
        <end position="285"/>
    </location>
</feature>
<feature type="transmembrane region" description="Helical" evidence="1">
    <location>
        <begin position="149"/>
        <end position="167"/>
    </location>
</feature>
<feature type="transmembrane region" description="Helical" evidence="1">
    <location>
        <begin position="117"/>
        <end position="137"/>
    </location>
</feature>
<keyword evidence="1" id="KW-0812">Transmembrane</keyword>
<reference evidence="2 3" key="1">
    <citation type="submission" date="2016-08" db="EMBL/GenBank/DDBJ databases">
        <authorList>
            <person name="Seilhamer J.J."/>
        </authorList>
    </citation>
    <scope>NUCLEOTIDE SEQUENCE [LARGE SCALE GENOMIC DNA]</scope>
    <source>
        <strain evidence="2">M3/6</strain>
    </source>
</reference>
<feature type="transmembrane region" description="Helical" evidence="1">
    <location>
        <begin position="222"/>
        <end position="240"/>
    </location>
</feature>
<dbReference type="AlphaFoldDB" id="A0A1R3SSN5"/>
<dbReference type="KEGG" id="psac:PSM36_0523"/>